<dbReference type="EMBL" id="JAPWTJ010000915">
    <property type="protein sequence ID" value="KAJ8974883.1"/>
    <property type="molecule type" value="Genomic_DNA"/>
</dbReference>
<organism evidence="2 3">
    <name type="scientific">Molorchus minor</name>
    <dbReference type="NCBI Taxonomy" id="1323400"/>
    <lineage>
        <taxon>Eukaryota</taxon>
        <taxon>Metazoa</taxon>
        <taxon>Ecdysozoa</taxon>
        <taxon>Arthropoda</taxon>
        <taxon>Hexapoda</taxon>
        <taxon>Insecta</taxon>
        <taxon>Pterygota</taxon>
        <taxon>Neoptera</taxon>
        <taxon>Endopterygota</taxon>
        <taxon>Coleoptera</taxon>
        <taxon>Polyphaga</taxon>
        <taxon>Cucujiformia</taxon>
        <taxon>Chrysomeloidea</taxon>
        <taxon>Cerambycidae</taxon>
        <taxon>Lamiinae</taxon>
        <taxon>Monochamini</taxon>
        <taxon>Molorchus</taxon>
    </lineage>
</organism>
<keyword evidence="3" id="KW-1185">Reference proteome</keyword>
<sequence length="131" mass="14384">MKSELSPEASVYVPPPLRNVTNTKTSSPSTHTKTSSPSTPTKTSPASKEPQCSRYSRKCLRQVSSAPNSPRPILGTKATSPRPILGRKSEGAQDEAEEFIGKEFRSMTRSFARLKFKDENQPVCVKDEAKS</sequence>
<protein>
    <submittedName>
        <fullName evidence="2">Uncharacterized protein</fullName>
    </submittedName>
</protein>
<dbReference type="Proteomes" id="UP001162164">
    <property type="component" value="Unassembled WGS sequence"/>
</dbReference>
<accession>A0ABQ9J9S8</accession>
<comment type="caution">
    <text evidence="2">The sequence shown here is derived from an EMBL/GenBank/DDBJ whole genome shotgun (WGS) entry which is preliminary data.</text>
</comment>
<reference evidence="2" key="1">
    <citation type="journal article" date="2023" name="Insect Mol. Biol.">
        <title>Genome sequencing provides insights into the evolution of gene families encoding plant cell wall-degrading enzymes in longhorned beetles.</title>
        <authorList>
            <person name="Shin N.R."/>
            <person name="Okamura Y."/>
            <person name="Kirsch R."/>
            <person name="Pauchet Y."/>
        </authorList>
    </citation>
    <scope>NUCLEOTIDE SEQUENCE</scope>
    <source>
        <strain evidence="2">MMC_N1</strain>
    </source>
</reference>
<gene>
    <name evidence="2" type="ORF">NQ317_011729</name>
</gene>
<evidence type="ECO:0000313" key="2">
    <source>
        <dbReference type="EMBL" id="KAJ8974883.1"/>
    </source>
</evidence>
<feature type="region of interest" description="Disordered" evidence="1">
    <location>
        <begin position="1"/>
        <end position="95"/>
    </location>
</feature>
<feature type="compositionally biased region" description="Low complexity" evidence="1">
    <location>
        <begin position="23"/>
        <end position="48"/>
    </location>
</feature>
<evidence type="ECO:0000256" key="1">
    <source>
        <dbReference type="SAM" id="MobiDB-lite"/>
    </source>
</evidence>
<name>A0ABQ9J9S8_9CUCU</name>
<evidence type="ECO:0000313" key="3">
    <source>
        <dbReference type="Proteomes" id="UP001162164"/>
    </source>
</evidence>
<proteinExistence type="predicted"/>